<sequence>MAYILFLHARRNHKQAGHMLHTVSLDKEPGHTHFLYQLAASIRETETDEESLDLAAMLLKEFLRVQERGTPLHFLGMVELASTLTLEFLHRGGRLASFAVALELFREATTTRFSEPWSFVAKKTLIIGRVLHNRYRFFEESAERLEEAINILDVLWDIMPLGRPFRVSVVELIAISALLYLSHDLDTTTWLKALKHLTLAVDLHVNGFLEEDIGLDNEDKADIADIVLHDGIDPSGYFYLSTQAMCIVHTADLLRATAYDACCKPGYLRLATDVYKRSLKWRHEGEEIYEAQSSAVAAAWTNEKESLRRAVLSLGRDDPAGFTLLGPTAQSLPVFWYRAVHRTSSDAPKSFSHSCHLLYHPTWVTYLPKQQNEGAPSPLPTISSDTYVPPWPSDFMSLPSFNVESESLDRNQHPLPSTILPGIEKVIEDENSELFRMPLEPRTIRTFMRSLDDEVRGLEKSTSYMSESVIRWSNEPVYWDPKEVHLSTRMAQLKSRGPYFARLAQLQALLSRGPERCLELVESSRTLFWNRLLRLQTSFTGLPEDLASSLEKTASELDRCKSQFTASATEEETKRQWELEGIFNSLLGRARQVPGFEKLLMPKGYEELLQASAGGPVVVLLGNDSTYAALVVRPTGVDAVWLTDLTEAAMEKFIVSLNRASKDARSVMTENRKEGEDGHEERKMGPMKSALMPSYEAYLSGLWKFIAKPVLEILGLLKSKAIEKRPRLWWCPTGRFTFLPIHAAGVNFGKDTFEGVMKYIVSSYTPTLSALIASRKKMERSSRALVPDLTTLVLAQPKTPGHASLPMTLKELETLEEIIPPDLLLRVGKGTLSEANANRKVDEAMTYIEEALILHLACHGHQDRVDPLNSGFELSDGRLSLSKLISCRNPNAFLAFLSACESAANDVDVPDESLNLAAAMLFAGFRSVIGTMWCATMNDSDGPQVAKIVYEELFKKTGVEVSPDAIAYALDIAVQKLQESGIHASRWATYIHVGM</sequence>
<evidence type="ECO:0000256" key="1">
    <source>
        <dbReference type="SAM" id="MobiDB-lite"/>
    </source>
</evidence>
<organism evidence="3 4">
    <name type="scientific">Gymnopilus dilepis</name>
    <dbReference type="NCBI Taxonomy" id="231916"/>
    <lineage>
        <taxon>Eukaryota</taxon>
        <taxon>Fungi</taxon>
        <taxon>Dikarya</taxon>
        <taxon>Basidiomycota</taxon>
        <taxon>Agaricomycotina</taxon>
        <taxon>Agaricomycetes</taxon>
        <taxon>Agaricomycetidae</taxon>
        <taxon>Agaricales</taxon>
        <taxon>Agaricineae</taxon>
        <taxon>Hymenogastraceae</taxon>
        <taxon>Gymnopilus</taxon>
    </lineage>
</organism>
<proteinExistence type="predicted"/>
<dbReference type="AlphaFoldDB" id="A0A409XYQ7"/>
<feature type="region of interest" description="Disordered" evidence="1">
    <location>
        <begin position="665"/>
        <end position="684"/>
    </location>
</feature>
<evidence type="ECO:0000259" key="2">
    <source>
        <dbReference type="Pfam" id="PF12770"/>
    </source>
</evidence>
<dbReference type="Pfam" id="PF12770">
    <property type="entry name" value="CHAT"/>
    <property type="match status" value="1"/>
</dbReference>
<evidence type="ECO:0000313" key="3">
    <source>
        <dbReference type="EMBL" id="PPQ95851.1"/>
    </source>
</evidence>
<dbReference type="STRING" id="231916.A0A409XYQ7"/>
<dbReference type="EMBL" id="NHYE01001410">
    <property type="protein sequence ID" value="PPQ95851.1"/>
    <property type="molecule type" value="Genomic_DNA"/>
</dbReference>
<protein>
    <recommendedName>
        <fullName evidence="2">CHAT domain-containing protein</fullName>
    </recommendedName>
</protein>
<keyword evidence="4" id="KW-1185">Reference proteome</keyword>
<dbReference type="InterPro" id="IPR024983">
    <property type="entry name" value="CHAT_dom"/>
</dbReference>
<comment type="caution">
    <text evidence="3">The sequence shown here is derived from an EMBL/GenBank/DDBJ whole genome shotgun (WGS) entry which is preliminary data.</text>
</comment>
<evidence type="ECO:0000313" key="4">
    <source>
        <dbReference type="Proteomes" id="UP000284706"/>
    </source>
</evidence>
<dbReference type="InParanoid" id="A0A409XYQ7"/>
<gene>
    <name evidence="3" type="ORF">CVT26_015981</name>
</gene>
<name>A0A409XYQ7_9AGAR</name>
<dbReference type="OrthoDB" id="9991317at2759"/>
<reference evidence="3 4" key="1">
    <citation type="journal article" date="2018" name="Evol. Lett.">
        <title>Horizontal gene cluster transfer increased hallucinogenic mushroom diversity.</title>
        <authorList>
            <person name="Reynolds H.T."/>
            <person name="Vijayakumar V."/>
            <person name="Gluck-Thaler E."/>
            <person name="Korotkin H.B."/>
            <person name="Matheny P.B."/>
            <person name="Slot J.C."/>
        </authorList>
    </citation>
    <scope>NUCLEOTIDE SEQUENCE [LARGE SCALE GENOMIC DNA]</scope>
    <source>
        <strain evidence="3 4">SRW20</strain>
    </source>
</reference>
<feature type="domain" description="CHAT" evidence="2">
    <location>
        <begin position="697"/>
        <end position="994"/>
    </location>
</feature>
<dbReference type="Proteomes" id="UP000284706">
    <property type="component" value="Unassembled WGS sequence"/>
</dbReference>
<accession>A0A409XYQ7</accession>